<sequence>MTEREQQQVARINELSALARTSWLALLAYLGYIGITLLAVQDADFFVPSRQTELPLVGIAIPTFSFFVFAPPLGAALYIYLHIHLLKLCDALAAAPARIDGEALADRIHPWLANDLFLTMRADGAASSRPLRGLSNLASRLLVWVAAPLVLAGFWWRSMPAHEEWLTLFLALNLLIAIYTGLSSWWSARSAFCRTFRRPWPNPWRGRWHRRAGLAAALAIMAISWLRTEGGVDHYVNRVIDFAEVLIGIPLFDNGTYPNGDPKSAQVVQEEWVASRIWIPNLATFSLDDDHWLAYRWLYDVRMAWTPLARTDLTGVELVELPESWRTAETARADFRERWCRREGLSMEDCGHLISVDRPPLLTLAATRAKWCTEFPDIPANDCLAWFDTLDQRFANDWDEERKAKLANLPKLELAKRDLRRVNAYGATLVNADLWRTRLQGATLVGARLEGANLIGARLEGADLSHARLEGADLSWAQLKGARLGSARLEGANLEWARLEHVDLSEARLHGAKLREVRLVGAYLTRARLDGAKLFGAQLEGAHLDHAQLEGAQLLGSRLEGADLFGARLEGADLRWARLQGARLEGADLRWAVLHTADLRGAQGLTQVQLDGVIGNADTLLPEGTDTGEAYYIWNCWEQPPPNFQGTVATWGGSVETDEGEHLLLREAALCGNRPRERTGTPLAQDAPYPEGHPIAGSDQH</sequence>
<evidence type="ECO:0000313" key="4">
    <source>
        <dbReference type="Proteomes" id="UP001165369"/>
    </source>
</evidence>
<name>A0ABT0SW83_9GAMM</name>
<feature type="transmembrane region" description="Helical" evidence="2">
    <location>
        <begin position="21"/>
        <end position="39"/>
    </location>
</feature>
<feature type="region of interest" description="Disordered" evidence="1">
    <location>
        <begin position="674"/>
        <end position="701"/>
    </location>
</feature>
<feature type="transmembrane region" description="Helical" evidence="2">
    <location>
        <begin position="208"/>
        <end position="226"/>
    </location>
</feature>
<dbReference type="RefSeq" id="WP_250058866.1">
    <property type="nucleotide sequence ID" value="NZ_JAMJPK010000001.1"/>
</dbReference>
<dbReference type="SUPFAM" id="SSF141571">
    <property type="entry name" value="Pentapeptide repeat-like"/>
    <property type="match status" value="1"/>
</dbReference>
<reference evidence="3" key="1">
    <citation type="submission" date="2022-05" db="EMBL/GenBank/DDBJ databases">
        <title>Halomonas geminus sp. nov. and Halomonas llamarensis sp. nov. isolated from high-altitude salars of the Atacama Desert.</title>
        <authorList>
            <person name="Hintersatz C."/>
            <person name="Rojas L.A."/>
            <person name="Wei T.-S."/>
            <person name="Kutschke S."/>
            <person name="Lehmann F."/>
            <person name="Jain R."/>
            <person name="Pollmann K."/>
        </authorList>
    </citation>
    <scope>NUCLEOTIDE SEQUENCE</scope>
    <source>
        <strain evidence="3">ATCH28</strain>
    </source>
</reference>
<feature type="transmembrane region" description="Helical" evidence="2">
    <location>
        <begin position="137"/>
        <end position="156"/>
    </location>
</feature>
<dbReference type="Pfam" id="PF00805">
    <property type="entry name" value="Pentapeptide"/>
    <property type="match status" value="4"/>
</dbReference>
<protein>
    <submittedName>
        <fullName evidence="3">Pentapeptide repeat-containing protein</fullName>
    </submittedName>
</protein>
<evidence type="ECO:0000256" key="2">
    <source>
        <dbReference type="SAM" id="Phobius"/>
    </source>
</evidence>
<dbReference type="EMBL" id="JAMJPK010000001">
    <property type="protein sequence ID" value="MCL7938843.1"/>
    <property type="molecule type" value="Genomic_DNA"/>
</dbReference>
<dbReference type="InterPro" id="IPR051082">
    <property type="entry name" value="Pentapeptide-BTB/POZ_domain"/>
</dbReference>
<keyword evidence="2" id="KW-1133">Transmembrane helix</keyword>
<accession>A0ABT0SW83</accession>
<organism evidence="3 4">
    <name type="scientific">Halomonas gemina</name>
    <dbReference type="NCBI Taxonomy" id="2945105"/>
    <lineage>
        <taxon>Bacteria</taxon>
        <taxon>Pseudomonadati</taxon>
        <taxon>Pseudomonadota</taxon>
        <taxon>Gammaproteobacteria</taxon>
        <taxon>Oceanospirillales</taxon>
        <taxon>Halomonadaceae</taxon>
        <taxon>Halomonas</taxon>
    </lineage>
</organism>
<gene>
    <name evidence="3" type="ORF">M8009_00810</name>
</gene>
<evidence type="ECO:0000256" key="1">
    <source>
        <dbReference type="SAM" id="MobiDB-lite"/>
    </source>
</evidence>
<dbReference type="InterPro" id="IPR001646">
    <property type="entry name" value="5peptide_repeat"/>
</dbReference>
<keyword evidence="2" id="KW-0472">Membrane</keyword>
<feature type="transmembrane region" description="Helical" evidence="2">
    <location>
        <begin position="168"/>
        <end position="188"/>
    </location>
</feature>
<dbReference type="PANTHER" id="PTHR14136:SF17">
    <property type="entry name" value="BTB_POZ DOMAIN-CONTAINING PROTEIN KCTD9"/>
    <property type="match status" value="1"/>
</dbReference>
<evidence type="ECO:0000313" key="3">
    <source>
        <dbReference type="EMBL" id="MCL7938843.1"/>
    </source>
</evidence>
<dbReference type="Gene3D" id="2.160.20.80">
    <property type="entry name" value="E3 ubiquitin-protein ligase SopA"/>
    <property type="match status" value="2"/>
</dbReference>
<dbReference type="Proteomes" id="UP001165369">
    <property type="component" value="Unassembled WGS sequence"/>
</dbReference>
<proteinExistence type="predicted"/>
<keyword evidence="4" id="KW-1185">Reference proteome</keyword>
<keyword evidence="2" id="KW-0812">Transmembrane</keyword>
<dbReference type="PANTHER" id="PTHR14136">
    <property type="entry name" value="BTB_POZ DOMAIN-CONTAINING PROTEIN KCTD9"/>
    <property type="match status" value="1"/>
</dbReference>
<feature type="transmembrane region" description="Helical" evidence="2">
    <location>
        <begin position="59"/>
        <end position="81"/>
    </location>
</feature>
<comment type="caution">
    <text evidence="3">The sequence shown here is derived from an EMBL/GenBank/DDBJ whole genome shotgun (WGS) entry which is preliminary data.</text>
</comment>